<organism evidence="1 2">
    <name type="scientific">Methylohalomonas lacus</name>
    <dbReference type="NCBI Taxonomy" id="398773"/>
    <lineage>
        <taxon>Bacteria</taxon>
        <taxon>Pseudomonadati</taxon>
        <taxon>Pseudomonadota</taxon>
        <taxon>Gammaproteobacteria</taxon>
        <taxon>Methylohalomonadales</taxon>
        <taxon>Methylohalomonadaceae</taxon>
        <taxon>Methylohalomonas</taxon>
    </lineage>
</organism>
<evidence type="ECO:0000313" key="1">
    <source>
        <dbReference type="EMBL" id="MCS3903137.1"/>
    </source>
</evidence>
<dbReference type="EMBL" id="JANUCT010000006">
    <property type="protein sequence ID" value="MCS3903137.1"/>
    <property type="molecule type" value="Genomic_DNA"/>
</dbReference>
<evidence type="ECO:0000313" key="2">
    <source>
        <dbReference type="Proteomes" id="UP001204445"/>
    </source>
</evidence>
<comment type="caution">
    <text evidence="1">The sequence shown here is derived from an EMBL/GenBank/DDBJ whole genome shotgun (WGS) entry which is preliminary data.</text>
</comment>
<dbReference type="AlphaFoldDB" id="A0AAE3HMC2"/>
<proteinExistence type="predicted"/>
<sequence length="132" mass="15727">MPVTQKGWEVLFTHLVRWLANLRRARQQRKQESIAALRDVVKVVRRTNVYMRHVHERNKRSVKQEQVLSALWTDLGFRLKDLGLYKLAKRCEIRGAQWADPARYDDTFLTRADISLETIERLARQTLNEIDR</sequence>
<accession>A0AAE3HMC2</accession>
<protein>
    <submittedName>
        <fullName evidence="1">Uncharacterized protein</fullName>
    </submittedName>
</protein>
<gene>
    <name evidence="1" type="ORF">J2T55_001154</name>
</gene>
<keyword evidence="2" id="KW-1185">Reference proteome</keyword>
<dbReference type="Proteomes" id="UP001204445">
    <property type="component" value="Unassembled WGS sequence"/>
</dbReference>
<name>A0AAE3HMC2_9GAMM</name>
<reference evidence="1" key="1">
    <citation type="submission" date="2022-08" db="EMBL/GenBank/DDBJ databases">
        <title>Genomic Encyclopedia of Type Strains, Phase III (KMG-III): the genomes of soil and plant-associated and newly described type strains.</title>
        <authorList>
            <person name="Whitman W."/>
        </authorList>
    </citation>
    <scope>NUCLEOTIDE SEQUENCE</scope>
    <source>
        <strain evidence="1">HMT 1</strain>
    </source>
</reference>